<keyword evidence="3" id="KW-0238">DNA-binding</keyword>
<dbReference type="GeneID" id="24565800"/>
<comment type="similarity">
    <text evidence="1">Belongs to the PDCD5 family.</text>
</comment>
<dbReference type="SUPFAM" id="SSF46950">
    <property type="entry name" value="Double-stranded DNA-binding domain"/>
    <property type="match status" value="1"/>
</dbReference>
<dbReference type="Pfam" id="PF01984">
    <property type="entry name" value="dsDNA_bind"/>
    <property type="match status" value="1"/>
</dbReference>
<dbReference type="PANTHER" id="PTHR10840:SF0">
    <property type="entry name" value="PROGRAMMED CELL DEATH PROTEIN 5"/>
    <property type="match status" value="1"/>
</dbReference>
<accession>A0A061DDB8</accession>
<evidence type="ECO:0000313" key="4">
    <source>
        <dbReference type="Proteomes" id="UP000033188"/>
    </source>
</evidence>
<dbReference type="Gene3D" id="1.10.8.140">
    <property type="entry name" value="PDCD5-like"/>
    <property type="match status" value="1"/>
</dbReference>
<dbReference type="GO" id="GO:0005829">
    <property type="term" value="C:cytosol"/>
    <property type="evidence" value="ECO:0007669"/>
    <property type="project" value="TreeGrafter"/>
</dbReference>
<gene>
    <name evidence="3" type="ORF">BBBOND_0311620</name>
</gene>
<feature type="region of interest" description="Disordered" evidence="2">
    <location>
        <begin position="1"/>
        <end position="31"/>
    </location>
</feature>
<reference evidence="4" key="1">
    <citation type="journal article" date="2014" name="Nucleic Acids Res.">
        <title>The evolutionary dynamics of variant antigen genes in Babesia reveal a history of genomic innovation underlying host-parasite interaction.</title>
        <authorList>
            <person name="Jackson A.P."/>
            <person name="Otto T.D."/>
            <person name="Darby A."/>
            <person name="Ramaprasad A."/>
            <person name="Xia D."/>
            <person name="Echaide I.E."/>
            <person name="Farber M."/>
            <person name="Gahlot S."/>
            <person name="Gamble J."/>
            <person name="Gupta D."/>
            <person name="Gupta Y."/>
            <person name="Jackson L."/>
            <person name="Malandrin L."/>
            <person name="Malas T.B."/>
            <person name="Moussa E."/>
            <person name="Nair M."/>
            <person name="Reid A.J."/>
            <person name="Sanders M."/>
            <person name="Sharma J."/>
            <person name="Tracey A."/>
            <person name="Quail M.A."/>
            <person name="Weir W."/>
            <person name="Wastling J.M."/>
            <person name="Hall N."/>
            <person name="Willadsen P."/>
            <person name="Lingelbach K."/>
            <person name="Shiels B."/>
            <person name="Tait A."/>
            <person name="Berriman M."/>
            <person name="Allred D.R."/>
            <person name="Pain A."/>
        </authorList>
    </citation>
    <scope>NUCLEOTIDE SEQUENCE [LARGE SCALE GENOMIC DNA]</scope>
    <source>
        <strain evidence="4">Bond</strain>
    </source>
</reference>
<proteinExistence type="inferred from homology"/>
<dbReference type="InterPro" id="IPR036883">
    <property type="entry name" value="PDCD5-like_sf"/>
</dbReference>
<dbReference type="AlphaFoldDB" id="A0A061DDB8"/>
<dbReference type="RefSeq" id="XP_012769445.1">
    <property type="nucleotide sequence ID" value="XM_012913991.1"/>
</dbReference>
<feature type="compositionally biased region" description="Polar residues" evidence="2">
    <location>
        <begin position="8"/>
        <end position="19"/>
    </location>
</feature>
<evidence type="ECO:0000256" key="1">
    <source>
        <dbReference type="ARBA" id="ARBA00010490"/>
    </source>
</evidence>
<dbReference type="EMBL" id="LK391709">
    <property type="protein sequence ID" value="CDR97259.1"/>
    <property type="molecule type" value="Genomic_DNA"/>
</dbReference>
<dbReference type="STRING" id="5866.A0A061DDB8"/>
<dbReference type="OrthoDB" id="360484at2759"/>
<sequence length="113" mass="13032">MEKLDFSQAAQNAQAIPHNQQEKQMQEEAKREGILEARRMTMRTLLTVDAQERLNRISMVKPEKAAQIENYLMQTAFRAGRSHKMDDAELKNLIELVEAKGQRLGHMQSHMLA</sequence>
<feature type="compositionally biased region" description="Basic and acidic residues" evidence="2">
    <location>
        <begin position="20"/>
        <end position="31"/>
    </location>
</feature>
<dbReference type="InterPro" id="IPR002836">
    <property type="entry name" value="PDCD5-like"/>
</dbReference>
<organism evidence="3 4">
    <name type="scientific">Babesia bigemina</name>
    <dbReference type="NCBI Taxonomy" id="5866"/>
    <lineage>
        <taxon>Eukaryota</taxon>
        <taxon>Sar</taxon>
        <taxon>Alveolata</taxon>
        <taxon>Apicomplexa</taxon>
        <taxon>Aconoidasida</taxon>
        <taxon>Piroplasmida</taxon>
        <taxon>Babesiidae</taxon>
        <taxon>Babesia</taxon>
    </lineage>
</organism>
<evidence type="ECO:0000256" key="2">
    <source>
        <dbReference type="SAM" id="MobiDB-lite"/>
    </source>
</evidence>
<dbReference type="PIRSF" id="PIRSF015730">
    <property type="entry name" value="TFAR19"/>
    <property type="match status" value="1"/>
</dbReference>
<dbReference type="GO" id="GO:0003677">
    <property type="term" value="F:DNA binding"/>
    <property type="evidence" value="ECO:0007669"/>
    <property type="project" value="UniProtKB-KW"/>
</dbReference>
<dbReference type="VEuPathDB" id="PiroplasmaDB:BBBOND_0311620"/>
<protein>
    <submittedName>
        <fullName evidence="3">DNA-binding protein</fullName>
    </submittedName>
</protein>
<name>A0A061DDB8_BABBI</name>
<evidence type="ECO:0000313" key="3">
    <source>
        <dbReference type="EMBL" id="CDR97259.1"/>
    </source>
</evidence>
<dbReference type="PANTHER" id="PTHR10840">
    <property type="entry name" value="PROGRAMMED CELL DEATH PROTEIN 5"/>
    <property type="match status" value="1"/>
</dbReference>
<dbReference type="Proteomes" id="UP000033188">
    <property type="component" value="Chromosome 3"/>
</dbReference>
<keyword evidence="4" id="KW-1185">Reference proteome</keyword>
<dbReference type="KEGG" id="bbig:BBBOND_0311620"/>